<protein>
    <submittedName>
        <fullName evidence="2">(rape) hypothetical protein</fullName>
    </submittedName>
</protein>
<reference evidence="2" key="1">
    <citation type="submission" date="2021-01" db="EMBL/GenBank/DDBJ databases">
        <authorList>
            <consortium name="Genoscope - CEA"/>
            <person name="William W."/>
        </authorList>
    </citation>
    <scope>NUCLEOTIDE SEQUENCE</scope>
</reference>
<dbReference type="EMBL" id="HG994371">
    <property type="protein sequence ID" value="CAF1995859.1"/>
    <property type="molecule type" value="Genomic_DNA"/>
</dbReference>
<organism evidence="2">
    <name type="scientific">Brassica napus</name>
    <name type="common">Rape</name>
    <dbReference type="NCBI Taxonomy" id="3708"/>
    <lineage>
        <taxon>Eukaryota</taxon>
        <taxon>Viridiplantae</taxon>
        <taxon>Streptophyta</taxon>
        <taxon>Embryophyta</taxon>
        <taxon>Tracheophyta</taxon>
        <taxon>Spermatophyta</taxon>
        <taxon>Magnoliopsida</taxon>
        <taxon>eudicotyledons</taxon>
        <taxon>Gunneridae</taxon>
        <taxon>Pentapetalae</taxon>
        <taxon>rosids</taxon>
        <taxon>malvids</taxon>
        <taxon>Brassicales</taxon>
        <taxon>Brassicaceae</taxon>
        <taxon>Brassiceae</taxon>
        <taxon>Brassica</taxon>
    </lineage>
</organism>
<evidence type="ECO:0000313" key="2">
    <source>
        <dbReference type="EMBL" id="CAF1995859.1"/>
    </source>
</evidence>
<dbReference type="AlphaFoldDB" id="A0A816MPJ7"/>
<dbReference type="Proteomes" id="UP001295469">
    <property type="component" value="Chromosome C07"/>
</dbReference>
<feature type="region of interest" description="Disordered" evidence="1">
    <location>
        <begin position="1"/>
        <end position="40"/>
    </location>
</feature>
<name>A0A816MPJ7_BRANA</name>
<accession>A0A816MPJ7</accession>
<sequence length="40" mass="4047">MAMTAAIKTRMASQPAGGAKPPTVNIRGQPVNQQSGCCSS</sequence>
<gene>
    <name evidence="2" type="ORF">DARMORV10_C07P30890.1</name>
</gene>
<proteinExistence type="predicted"/>
<evidence type="ECO:0000256" key="1">
    <source>
        <dbReference type="SAM" id="MobiDB-lite"/>
    </source>
</evidence>
<feature type="compositionally biased region" description="Polar residues" evidence="1">
    <location>
        <begin position="30"/>
        <end position="40"/>
    </location>
</feature>